<keyword evidence="9" id="KW-0675">Receptor</keyword>
<keyword evidence="7" id="KW-0406">Ion transport</keyword>
<dbReference type="Gene3D" id="1.10.287.70">
    <property type="match status" value="1"/>
</dbReference>
<feature type="transmembrane region" description="Helical" evidence="13">
    <location>
        <begin position="130"/>
        <end position="149"/>
    </location>
</feature>
<comment type="caution">
    <text evidence="15">The sequence shown here is derived from an EMBL/GenBank/DDBJ whole genome shotgun (WGS) entry which is preliminary data.</text>
</comment>
<dbReference type="Pfam" id="PF10613">
    <property type="entry name" value="Lig_chan-Glu_bd"/>
    <property type="match status" value="1"/>
</dbReference>
<organism evidence="15 16">
    <name type="scientific">Nephila pilipes</name>
    <name type="common">Giant wood spider</name>
    <name type="synonym">Nephila maculata</name>
    <dbReference type="NCBI Taxonomy" id="299642"/>
    <lineage>
        <taxon>Eukaryota</taxon>
        <taxon>Metazoa</taxon>
        <taxon>Ecdysozoa</taxon>
        <taxon>Arthropoda</taxon>
        <taxon>Chelicerata</taxon>
        <taxon>Arachnida</taxon>
        <taxon>Araneae</taxon>
        <taxon>Araneomorphae</taxon>
        <taxon>Entelegynae</taxon>
        <taxon>Araneoidea</taxon>
        <taxon>Nephilidae</taxon>
        <taxon>Nephila</taxon>
    </lineage>
</organism>
<dbReference type="SUPFAM" id="SSF53850">
    <property type="entry name" value="Periplasmic binding protein-like II"/>
    <property type="match status" value="1"/>
</dbReference>
<gene>
    <name evidence="15" type="primary">AVEN_194878_1</name>
    <name evidence="15" type="ORF">NPIL_407031</name>
</gene>
<evidence type="ECO:0000256" key="8">
    <source>
        <dbReference type="ARBA" id="ARBA00023136"/>
    </source>
</evidence>
<dbReference type="PANTHER" id="PTHR42643:SF24">
    <property type="entry name" value="IONOTROPIC RECEPTOR 60A"/>
    <property type="match status" value="1"/>
</dbReference>
<keyword evidence="4" id="KW-1003">Cell membrane</keyword>
<keyword evidence="16" id="KW-1185">Reference proteome</keyword>
<feature type="transmembrane region" description="Helical" evidence="13">
    <location>
        <begin position="371"/>
        <end position="394"/>
    </location>
</feature>
<comment type="subcellular location">
    <subcellularLocation>
        <location evidence="1">Cell membrane</location>
        <topology evidence="1">Multi-pass membrane protein</topology>
    </subcellularLocation>
</comment>
<evidence type="ECO:0000256" key="13">
    <source>
        <dbReference type="SAM" id="Phobius"/>
    </source>
</evidence>
<dbReference type="GO" id="GO:0050906">
    <property type="term" value="P:detection of stimulus involved in sensory perception"/>
    <property type="evidence" value="ECO:0007669"/>
    <property type="project" value="UniProtKB-ARBA"/>
</dbReference>
<dbReference type="GO" id="GO:0015276">
    <property type="term" value="F:ligand-gated monoatomic ion channel activity"/>
    <property type="evidence" value="ECO:0007669"/>
    <property type="project" value="InterPro"/>
</dbReference>
<evidence type="ECO:0000256" key="9">
    <source>
        <dbReference type="ARBA" id="ARBA00023170"/>
    </source>
</evidence>
<dbReference type="Proteomes" id="UP000887013">
    <property type="component" value="Unassembled WGS sequence"/>
</dbReference>
<evidence type="ECO:0000256" key="1">
    <source>
        <dbReference type="ARBA" id="ARBA00004651"/>
    </source>
</evidence>
<comment type="similarity">
    <text evidence="2">Belongs to the glutamate-gated ion channel (TC 1.A.10.1) family.</text>
</comment>
<proteinExistence type="inferred from homology"/>
<dbReference type="AlphaFoldDB" id="A0A8X6QJV8"/>
<keyword evidence="10" id="KW-0325">Glycoprotein</keyword>
<dbReference type="InterPro" id="IPR052192">
    <property type="entry name" value="Insect_Ionotropic_Sensory_Rcpt"/>
</dbReference>
<dbReference type="PANTHER" id="PTHR42643">
    <property type="entry name" value="IONOTROPIC RECEPTOR 20A-RELATED"/>
    <property type="match status" value="1"/>
</dbReference>
<keyword evidence="5 13" id="KW-0812">Transmembrane</keyword>
<evidence type="ECO:0000256" key="4">
    <source>
        <dbReference type="ARBA" id="ARBA00022475"/>
    </source>
</evidence>
<name>A0A8X6QJV8_NEPPI</name>
<dbReference type="InterPro" id="IPR019594">
    <property type="entry name" value="Glu/Gly-bd"/>
</dbReference>
<keyword evidence="11" id="KW-1071">Ligand-gated ion channel</keyword>
<keyword evidence="12" id="KW-0407">Ion channel</keyword>
<keyword evidence="8 13" id="KW-0472">Membrane</keyword>
<evidence type="ECO:0000256" key="2">
    <source>
        <dbReference type="ARBA" id="ARBA00008685"/>
    </source>
</evidence>
<evidence type="ECO:0000256" key="3">
    <source>
        <dbReference type="ARBA" id="ARBA00022448"/>
    </source>
</evidence>
<dbReference type="EMBL" id="BMAW01032537">
    <property type="protein sequence ID" value="GFU26068.1"/>
    <property type="molecule type" value="Genomic_DNA"/>
</dbReference>
<dbReference type="Pfam" id="PF00060">
    <property type="entry name" value="Lig_chan"/>
    <property type="match status" value="1"/>
</dbReference>
<dbReference type="SMART" id="SM00918">
    <property type="entry name" value="Lig_chan-Glu_bd"/>
    <property type="match status" value="1"/>
</dbReference>
<evidence type="ECO:0000259" key="14">
    <source>
        <dbReference type="SMART" id="SM00918"/>
    </source>
</evidence>
<sequence length="398" mass="45387">MNFPKKLIIAMYNYSQITEIYQGEDGAIKLGGVDGKLLDILSETLKFRYELVSSPDEEWGSLSTAGNWTGLIGMVSRGQADAAIGFLSASMERLTVVDFSEPYSINELSLMTHLPGTLPKAYSYFYPFEWNVWACTIAVWFILPLLFYIQTNKKYPYCRLVFQMYRFIIRQNFTKFAYGRKFLFGLWLYFAFIISSSYTAVLFSIITVENREIPIRDFKELSQAVSEGQYRVISHLSIARHLLHLEEDYIVSLGDAIIENNWFPELGHSLDDEQFDGKTAVLGVKIMFGLRYGKPPYTTKYVSEAVLHSEDVGLAVRKDFCCKKALDSAIVRVKRAGLYQKLLNDEMYKAWGISSKNAFKSNRKAITINNLFGALLLLLSCLILAAIALILEIFSNHF</sequence>
<accession>A0A8X6QJV8</accession>
<dbReference type="GO" id="GO:0005886">
    <property type="term" value="C:plasma membrane"/>
    <property type="evidence" value="ECO:0007669"/>
    <property type="project" value="UniProtKB-SubCell"/>
</dbReference>
<evidence type="ECO:0000256" key="11">
    <source>
        <dbReference type="ARBA" id="ARBA00023286"/>
    </source>
</evidence>
<evidence type="ECO:0000313" key="15">
    <source>
        <dbReference type="EMBL" id="GFU26068.1"/>
    </source>
</evidence>
<protein>
    <recommendedName>
        <fullName evidence="14">Ionotropic glutamate receptor L-glutamate and glycine-binding domain-containing protein</fullName>
    </recommendedName>
</protein>
<reference evidence="15" key="1">
    <citation type="submission" date="2020-08" db="EMBL/GenBank/DDBJ databases">
        <title>Multicomponent nature underlies the extraordinary mechanical properties of spider dragline silk.</title>
        <authorList>
            <person name="Kono N."/>
            <person name="Nakamura H."/>
            <person name="Mori M."/>
            <person name="Yoshida Y."/>
            <person name="Ohtoshi R."/>
            <person name="Malay A.D."/>
            <person name="Moran D.A.P."/>
            <person name="Tomita M."/>
            <person name="Numata K."/>
            <person name="Arakawa K."/>
        </authorList>
    </citation>
    <scope>NUCLEOTIDE SEQUENCE</scope>
</reference>
<dbReference type="Gene3D" id="3.40.190.10">
    <property type="entry name" value="Periplasmic binding protein-like II"/>
    <property type="match status" value="1"/>
</dbReference>
<evidence type="ECO:0000256" key="6">
    <source>
        <dbReference type="ARBA" id="ARBA00022989"/>
    </source>
</evidence>
<evidence type="ECO:0000313" key="16">
    <source>
        <dbReference type="Proteomes" id="UP000887013"/>
    </source>
</evidence>
<evidence type="ECO:0000256" key="12">
    <source>
        <dbReference type="ARBA" id="ARBA00023303"/>
    </source>
</evidence>
<keyword evidence="3" id="KW-0813">Transport</keyword>
<dbReference type="InterPro" id="IPR001320">
    <property type="entry name" value="Iontro_rcpt_C"/>
</dbReference>
<evidence type="ECO:0000256" key="10">
    <source>
        <dbReference type="ARBA" id="ARBA00023180"/>
    </source>
</evidence>
<keyword evidence="6 13" id="KW-1133">Transmembrane helix</keyword>
<evidence type="ECO:0000256" key="7">
    <source>
        <dbReference type="ARBA" id="ARBA00023065"/>
    </source>
</evidence>
<evidence type="ECO:0000256" key="5">
    <source>
        <dbReference type="ARBA" id="ARBA00022692"/>
    </source>
</evidence>
<feature type="transmembrane region" description="Helical" evidence="13">
    <location>
        <begin position="182"/>
        <end position="206"/>
    </location>
</feature>
<feature type="domain" description="Ionotropic glutamate receptor L-glutamate and glycine-binding" evidence="14">
    <location>
        <begin position="13"/>
        <end position="77"/>
    </location>
</feature>
<dbReference type="OrthoDB" id="6430600at2759"/>